<feature type="compositionally biased region" description="Polar residues" evidence="1">
    <location>
        <begin position="138"/>
        <end position="147"/>
    </location>
</feature>
<sequence length="413" mass="47068">MNASESYPGQNALISYLKERGSRSSYQNFLSINHDIITTPMLPTDTWEDLDATWLRHFLKEAESLLDYETFKEKVRLFLFCKGGVTPGIPTLSLVKSANSGGGIGYIYSEHLRYAKELQIFWKRIIKKHKKENAKPATATTDTSCLKNKQKEKKRARDNDDDFTGSSIEYWKKQYQILEQKKDNIVYVRAFDAAFLVSSAHENLIAGDIIPFIKVLKKRLLARSQMSLASADEPVLQAIIENILPLDCFIPELSLVVDGKKSKGSGRFGYSDIFILGDTNVSLELKYVLLIGLIKNKVGANELEDLDKIIEKEDEKSLLKRPYSYWSKENKKVNKTTIGDILDDGINQLILYMKTISKGKVSNYSSSGVFDKRVKMIKNPNKLKGFVILVIGFRRILWRSVDEVKSNYIYDKA</sequence>
<name>A0A2Z6RE12_9GLOM</name>
<evidence type="ECO:0000313" key="2">
    <source>
        <dbReference type="EMBL" id="GBB99222.1"/>
    </source>
</evidence>
<organism evidence="2 3">
    <name type="scientific">Rhizophagus clarus</name>
    <dbReference type="NCBI Taxonomy" id="94130"/>
    <lineage>
        <taxon>Eukaryota</taxon>
        <taxon>Fungi</taxon>
        <taxon>Fungi incertae sedis</taxon>
        <taxon>Mucoromycota</taxon>
        <taxon>Glomeromycotina</taxon>
        <taxon>Glomeromycetes</taxon>
        <taxon>Glomerales</taxon>
        <taxon>Glomeraceae</taxon>
        <taxon>Rhizophagus</taxon>
    </lineage>
</organism>
<accession>A0A2Z6RE12</accession>
<evidence type="ECO:0000256" key="1">
    <source>
        <dbReference type="SAM" id="MobiDB-lite"/>
    </source>
</evidence>
<comment type="caution">
    <text evidence="2">The sequence shown here is derived from an EMBL/GenBank/DDBJ whole genome shotgun (WGS) entry which is preliminary data.</text>
</comment>
<dbReference type="Proteomes" id="UP000247702">
    <property type="component" value="Unassembled WGS sequence"/>
</dbReference>
<feature type="region of interest" description="Disordered" evidence="1">
    <location>
        <begin position="133"/>
        <end position="161"/>
    </location>
</feature>
<reference evidence="2 3" key="1">
    <citation type="submission" date="2017-11" db="EMBL/GenBank/DDBJ databases">
        <title>The genome of Rhizophagus clarus HR1 reveals common genetic basis of auxotrophy among arbuscular mycorrhizal fungi.</title>
        <authorList>
            <person name="Kobayashi Y."/>
        </authorList>
    </citation>
    <scope>NUCLEOTIDE SEQUENCE [LARGE SCALE GENOMIC DNA]</scope>
    <source>
        <strain evidence="2 3">HR1</strain>
    </source>
</reference>
<gene>
    <name evidence="2" type="ORF">RclHR1_34530001</name>
</gene>
<dbReference type="EMBL" id="BEXD01002728">
    <property type="protein sequence ID" value="GBB99222.1"/>
    <property type="molecule type" value="Genomic_DNA"/>
</dbReference>
<keyword evidence="3" id="KW-1185">Reference proteome</keyword>
<evidence type="ECO:0000313" key="3">
    <source>
        <dbReference type="Proteomes" id="UP000247702"/>
    </source>
</evidence>
<proteinExistence type="predicted"/>
<dbReference type="AlphaFoldDB" id="A0A2Z6RE12"/>
<protein>
    <submittedName>
        <fullName evidence="2">Uncharacterized protein</fullName>
    </submittedName>
</protein>